<feature type="compositionally biased region" description="Basic residues" evidence="2">
    <location>
        <begin position="218"/>
        <end position="231"/>
    </location>
</feature>
<sequence>MARRQPRVRASKLARLVNTEERMTEFRQIYRVPPSIILEYYHNNNLPVLNRDEILLPIMVVVEGGVRTSYHLKARELNVKLVNSLPDSNKGYDNEYLKVSDPSRIEVKKSQVNVELVKRVLSTNVYVNRLNQPRSAPLLLRYKPQISSYLEGPTVPRSQEVQVEPTVLFIAPPATTNLDSDAPDRIPSGQVSEMVPPIKPFKLIGKTAGGSPSGAGKGKGKGKGAGKKGKKPISEAIEPELITPSSADQEPPRPLPMVHELDKLDQGEGLVFKRKRTRSESTSMPAQETSPQFEAWVPDLMYEEGPISIRDTILDNSEIEISAKVAHELSRASCLPMDMKLWDSMHSGQIFRHLSWGLMLAAQGVHCMEARVFKMTEALQNKDAEHEKSIAEVLESAASNYIALEEEHFKNLNIMKEAKKQARVEATKRARMEEEMAEIKEKFRKLETECIHAIGKAREEGKEEVMGKVKAQFQLVYNSGFKDGWKSALKKIKVLAESELFLRANTPFSYLDVGLKVRMMKLIMKMVARRKKRKRS</sequence>
<proteinExistence type="predicted"/>
<gene>
    <name evidence="3" type="ORF">FSB_LOCUS53027</name>
</gene>
<evidence type="ECO:0000313" key="3">
    <source>
        <dbReference type="EMBL" id="SPD25145.1"/>
    </source>
</evidence>
<feature type="coiled-coil region" evidence="1">
    <location>
        <begin position="415"/>
        <end position="449"/>
    </location>
</feature>
<protein>
    <submittedName>
        <fullName evidence="3">Uncharacterized protein</fullName>
    </submittedName>
</protein>
<organism evidence="3">
    <name type="scientific">Fagus sylvatica</name>
    <name type="common">Beechnut</name>
    <dbReference type="NCBI Taxonomy" id="28930"/>
    <lineage>
        <taxon>Eukaryota</taxon>
        <taxon>Viridiplantae</taxon>
        <taxon>Streptophyta</taxon>
        <taxon>Embryophyta</taxon>
        <taxon>Tracheophyta</taxon>
        <taxon>Spermatophyta</taxon>
        <taxon>Magnoliopsida</taxon>
        <taxon>eudicotyledons</taxon>
        <taxon>Gunneridae</taxon>
        <taxon>Pentapetalae</taxon>
        <taxon>rosids</taxon>
        <taxon>fabids</taxon>
        <taxon>Fagales</taxon>
        <taxon>Fagaceae</taxon>
        <taxon>Fagus</taxon>
    </lineage>
</organism>
<keyword evidence="1" id="KW-0175">Coiled coil</keyword>
<evidence type="ECO:0000256" key="1">
    <source>
        <dbReference type="SAM" id="Coils"/>
    </source>
</evidence>
<name>A0A2N9ILG1_FAGSY</name>
<feature type="compositionally biased region" description="Gly residues" evidence="2">
    <location>
        <begin position="207"/>
        <end position="217"/>
    </location>
</feature>
<dbReference type="EMBL" id="OIVN01006104">
    <property type="protein sequence ID" value="SPD25145.1"/>
    <property type="molecule type" value="Genomic_DNA"/>
</dbReference>
<evidence type="ECO:0000256" key="2">
    <source>
        <dbReference type="SAM" id="MobiDB-lite"/>
    </source>
</evidence>
<accession>A0A2N9ILG1</accession>
<feature type="region of interest" description="Disordered" evidence="2">
    <location>
        <begin position="205"/>
        <end position="254"/>
    </location>
</feature>
<reference evidence="3" key="1">
    <citation type="submission" date="2018-02" db="EMBL/GenBank/DDBJ databases">
        <authorList>
            <person name="Cohen D.B."/>
            <person name="Kent A.D."/>
        </authorList>
    </citation>
    <scope>NUCLEOTIDE SEQUENCE</scope>
</reference>
<dbReference type="AlphaFoldDB" id="A0A2N9ILG1"/>